<evidence type="ECO:0000256" key="1">
    <source>
        <dbReference type="ARBA" id="ARBA00006620"/>
    </source>
</evidence>
<dbReference type="EMBL" id="FOEN01000007">
    <property type="protein sequence ID" value="SEQ27283.1"/>
    <property type="molecule type" value="Genomic_DNA"/>
</dbReference>
<keyword evidence="2" id="KW-1277">Toxin-antitoxin system</keyword>
<reference evidence="8 9" key="1">
    <citation type="submission" date="2016-10" db="EMBL/GenBank/DDBJ databases">
        <authorList>
            <person name="de Groot N.N."/>
        </authorList>
    </citation>
    <scope>NUCLEOTIDE SEQUENCE [LARGE SCALE GENOMIC DNA]</scope>
    <source>
        <strain evidence="8 9">DSM 15695</strain>
    </source>
</reference>
<evidence type="ECO:0000256" key="5">
    <source>
        <dbReference type="ARBA" id="ARBA00022801"/>
    </source>
</evidence>
<dbReference type="GO" id="GO:0004519">
    <property type="term" value="F:endonuclease activity"/>
    <property type="evidence" value="ECO:0007669"/>
    <property type="project" value="UniProtKB-KW"/>
</dbReference>
<comment type="similarity">
    <text evidence="1">Belongs to the HicA mRNA interferase family.</text>
</comment>
<dbReference type="AlphaFoldDB" id="A0A1H9EPZ1"/>
<dbReference type="STRING" id="89093.SAMN04488558_10791"/>
<dbReference type="InterPro" id="IPR012933">
    <property type="entry name" value="HicA_mRNA_interferase"/>
</dbReference>
<evidence type="ECO:0000256" key="2">
    <source>
        <dbReference type="ARBA" id="ARBA00022649"/>
    </source>
</evidence>
<keyword evidence="3" id="KW-0540">Nuclease</keyword>
<protein>
    <submittedName>
        <fullName evidence="8">Predicted RNA binding protein YcfA, dsRBD-like fold, HicA-like mRNA interferase family</fullName>
    </submittedName>
</protein>
<dbReference type="Pfam" id="PF07927">
    <property type="entry name" value="HicA_toxin"/>
    <property type="match status" value="1"/>
</dbReference>
<evidence type="ECO:0000256" key="4">
    <source>
        <dbReference type="ARBA" id="ARBA00022759"/>
    </source>
</evidence>
<keyword evidence="5" id="KW-0378">Hydrolase</keyword>
<keyword evidence="4" id="KW-0255">Endonuclease</keyword>
<dbReference type="InterPro" id="IPR038570">
    <property type="entry name" value="HicA_sf"/>
</dbReference>
<keyword evidence="6" id="KW-0694">RNA-binding</keyword>
<evidence type="ECO:0000256" key="7">
    <source>
        <dbReference type="ARBA" id="ARBA00023016"/>
    </source>
</evidence>
<evidence type="ECO:0000256" key="3">
    <source>
        <dbReference type="ARBA" id="ARBA00022722"/>
    </source>
</evidence>
<organism evidence="8 9">
    <name type="scientific">Ignavigranum ruoffiae</name>
    <dbReference type="NCBI Taxonomy" id="89093"/>
    <lineage>
        <taxon>Bacteria</taxon>
        <taxon>Bacillati</taxon>
        <taxon>Bacillota</taxon>
        <taxon>Bacilli</taxon>
        <taxon>Lactobacillales</taxon>
        <taxon>Aerococcaceae</taxon>
        <taxon>Ignavigranum</taxon>
    </lineage>
</organism>
<dbReference type="Proteomes" id="UP000198833">
    <property type="component" value="Unassembled WGS sequence"/>
</dbReference>
<keyword evidence="7" id="KW-0346">Stress response</keyword>
<proteinExistence type="inferred from homology"/>
<evidence type="ECO:0000313" key="8">
    <source>
        <dbReference type="EMBL" id="SEQ27283.1"/>
    </source>
</evidence>
<dbReference type="RefSeq" id="WP_092572068.1">
    <property type="nucleotide sequence ID" value="NZ_FOEN01000007.1"/>
</dbReference>
<dbReference type="GO" id="GO:0016787">
    <property type="term" value="F:hydrolase activity"/>
    <property type="evidence" value="ECO:0007669"/>
    <property type="project" value="UniProtKB-KW"/>
</dbReference>
<dbReference type="SUPFAM" id="SSF54786">
    <property type="entry name" value="YcfA/nrd intein domain"/>
    <property type="match status" value="1"/>
</dbReference>
<sequence>MDSKEIIKYLKEDGGYLVGSVGSHKHFNHLIKKVKVTVSPPLRDFPIKTLNSIFKQAGLK</sequence>
<accession>A0A1H9EPZ1</accession>
<dbReference type="OrthoDB" id="9811409at2"/>
<name>A0A1H9EPZ1_9LACT</name>
<gene>
    <name evidence="8" type="ORF">SAMN04488558_10791</name>
</gene>
<evidence type="ECO:0000256" key="6">
    <source>
        <dbReference type="ARBA" id="ARBA00022884"/>
    </source>
</evidence>
<dbReference type="GO" id="GO:0003729">
    <property type="term" value="F:mRNA binding"/>
    <property type="evidence" value="ECO:0007669"/>
    <property type="project" value="InterPro"/>
</dbReference>
<dbReference type="Gene3D" id="3.30.920.30">
    <property type="entry name" value="Hypothetical protein"/>
    <property type="match status" value="1"/>
</dbReference>
<evidence type="ECO:0000313" key="9">
    <source>
        <dbReference type="Proteomes" id="UP000198833"/>
    </source>
</evidence>
<keyword evidence="9" id="KW-1185">Reference proteome</keyword>